<feature type="coiled-coil region" evidence="1">
    <location>
        <begin position="104"/>
        <end position="157"/>
    </location>
</feature>
<evidence type="ECO:0000256" key="1">
    <source>
        <dbReference type="SAM" id="Coils"/>
    </source>
</evidence>
<gene>
    <name evidence="2" type="ORF">GJV78_08350</name>
</gene>
<evidence type="ECO:0000313" key="2">
    <source>
        <dbReference type="EMBL" id="MTH46260.1"/>
    </source>
</evidence>
<comment type="caution">
    <text evidence="2">The sequence shown here is derived from an EMBL/GenBank/DDBJ whole genome shotgun (WGS) entry which is preliminary data.</text>
</comment>
<dbReference type="OrthoDB" id="8641858at2"/>
<dbReference type="RefSeq" id="WP_155107899.1">
    <property type="nucleotide sequence ID" value="NZ_WMJZ01000009.1"/>
</dbReference>
<sequence length="161" mass="18011">MRKHLLLTAALLLTGCATSPQECDLHAQDPGFLTRLSCVTSGGYRHNVDMQEQQVRQSQRDNHYARQTLADTQNQQAASSQRLADEQASLTALRADLAQTLKRLQSGKVKNQQARQQIKHLQDLQQQALRADSDEDIAAIQQKVAEAREKVEALERANTLL</sequence>
<reference evidence="2 3" key="1">
    <citation type="submission" date="2019-11" db="EMBL/GenBank/DDBJ databases">
        <title>Escherichia alba sp. nov. isolated from the gut of plastic-eating superworms Zophobas atratus.</title>
        <authorList>
            <person name="Yang Y."/>
        </authorList>
    </citation>
    <scope>NUCLEOTIDE SEQUENCE [LARGE SCALE GENOMIC DNA]</scope>
    <source>
        <strain evidence="3">BIT-B35</strain>
    </source>
</reference>
<evidence type="ECO:0008006" key="4">
    <source>
        <dbReference type="Google" id="ProtNLM"/>
    </source>
</evidence>
<dbReference type="Proteomes" id="UP000477739">
    <property type="component" value="Unassembled WGS sequence"/>
</dbReference>
<name>A0A6L6IMG3_9ENTR</name>
<evidence type="ECO:0000313" key="3">
    <source>
        <dbReference type="Proteomes" id="UP000477739"/>
    </source>
</evidence>
<accession>A0A6L6IMG3</accession>
<dbReference type="EMBL" id="WMJZ01000009">
    <property type="protein sequence ID" value="MTH46260.1"/>
    <property type="molecule type" value="Genomic_DNA"/>
</dbReference>
<proteinExistence type="predicted"/>
<keyword evidence="3" id="KW-1185">Reference proteome</keyword>
<protein>
    <recommendedName>
        <fullName evidence="4">Lipoprotein</fullName>
    </recommendedName>
</protein>
<dbReference type="PROSITE" id="PS51257">
    <property type="entry name" value="PROKAR_LIPOPROTEIN"/>
    <property type="match status" value="1"/>
</dbReference>
<keyword evidence="1" id="KW-0175">Coiled coil</keyword>
<dbReference type="AlphaFoldDB" id="A0A6L6IMG3"/>
<organism evidence="2 3">
    <name type="scientific">Intestinirhabdus alba</name>
    <dbReference type="NCBI Taxonomy" id="2899544"/>
    <lineage>
        <taxon>Bacteria</taxon>
        <taxon>Pseudomonadati</taxon>
        <taxon>Pseudomonadota</taxon>
        <taxon>Gammaproteobacteria</taxon>
        <taxon>Enterobacterales</taxon>
        <taxon>Enterobacteriaceae</taxon>
        <taxon>Intestinirhabdus</taxon>
    </lineage>
</organism>